<dbReference type="InterPro" id="IPR002155">
    <property type="entry name" value="Thiolase"/>
</dbReference>
<name>A0ABP4KUM5_9ACTN</name>
<evidence type="ECO:0000259" key="5">
    <source>
        <dbReference type="Pfam" id="PF00108"/>
    </source>
</evidence>
<dbReference type="CDD" id="cd00751">
    <property type="entry name" value="thiolase"/>
    <property type="match status" value="1"/>
</dbReference>
<dbReference type="PIRSF" id="PIRSF000429">
    <property type="entry name" value="Ac-CoA_Ac_transf"/>
    <property type="match status" value="1"/>
</dbReference>
<evidence type="ECO:0000256" key="1">
    <source>
        <dbReference type="ARBA" id="ARBA00010982"/>
    </source>
</evidence>
<dbReference type="InterPro" id="IPR020617">
    <property type="entry name" value="Thiolase_C"/>
</dbReference>
<proteinExistence type="inferred from homology"/>
<dbReference type="EMBL" id="BAAAQD010000004">
    <property type="protein sequence ID" value="GAA1510679.1"/>
    <property type="molecule type" value="Genomic_DNA"/>
</dbReference>
<evidence type="ECO:0000259" key="6">
    <source>
        <dbReference type="Pfam" id="PF02803"/>
    </source>
</evidence>
<dbReference type="InterPro" id="IPR020613">
    <property type="entry name" value="Thiolase_CS"/>
</dbReference>
<dbReference type="SUPFAM" id="SSF53901">
    <property type="entry name" value="Thiolase-like"/>
    <property type="match status" value="2"/>
</dbReference>
<keyword evidence="2 4" id="KW-0808">Transferase</keyword>
<comment type="similarity">
    <text evidence="1 4">Belongs to the thiolase-like superfamily. Thiolase family.</text>
</comment>
<gene>
    <name evidence="7" type="ORF">GCM10009827_026080</name>
</gene>
<feature type="domain" description="Thiolase N-terminal" evidence="5">
    <location>
        <begin position="13"/>
        <end position="259"/>
    </location>
</feature>
<dbReference type="PROSITE" id="PS00737">
    <property type="entry name" value="THIOLASE_2"/>
    <property type="match status" value="1"/>
</dbReference>
<dbReference type="PANTHER" id="PTHR43365">
    <property type="entry name" value="BLR7806 PROTEIN"/>
    <property type="match status" value="1"/>
</dbReference>
<dbReference type="Pfam" id="PF02803">
    <property type="entry name" value="Thiolase_C"/>
    <property type="match status" value="1"/>
</dbReference>
<accession>A0ABP4KUM5</accession>
<evidence type="ECO:0000313" key="8">
    <source>
        <dbReference type="Proteomes" id="UP001501470"/>
    </source>
</evidence>
<organism evidence="7 8">
    <name type="scientific">Dactylosporangium maewongense</name>
    <dbReference type="NCBI Taxonomy" id="634393"/>
    <lineage>
        <taxon>Bacteria</taxon>
        <taxon>Bacillati</taxon>
        <taxon>Actinomycetota</taxon>
        <taxon>Actinomycetes</taxon>
        <taxon>Micromonosporales</taxon>
        <taxon>Micromonosporaceae</taxon>
        <taxon>Dactylosporangium</taxon>
    </lineage>
</organism>
<protein>
    <submittedName>
        <fullName evidence="7">Acetyl-CoA C-acetyltransferase</fullName>
    </submittedName>
</protein>
<evidence type="ECO:0000256" key="3">
    <source>
        <dbReference type="ARBA" id="ARBA00023315"/>
    </source>
</evidence>
<dbReference type="NCBIfam" id="TIGR01930">
    <property type="entry name" value="AcCoA-C-Actrans"/>
    <property type="match status" value="1"/>
</dbReference>
<dbReference type="Pfam" id="PF00108">
    <property type="entry name" value="Thiolase_N"/>
    <property type="match status" value="1"/>
</dbReference>
<feature type="domain" description="Thiolase C-terminal" evidence="6">
    <location>
        <begin position="267"/>
        <end position="388"/>
    </location>
</feature>
<dbReference type="InterPro" id="IPR016039">
    <property type="entry name" value="Thiolase-like"/>
</dbReference>
<evidence type="ECO:0000313" key="7">
    <source>
        <dbReference type="EMBL" id="GAA1510679.1"/>
    </source>
</evidence>
<dbReference type="Gene3D" id="3.40.47.10">
    <property type="match status" value="2"/>
</dbReference>
<reference evidence="8" key="1">
    <citation type="journal article" date="2019" name="Int. J. Syst. Evol. Microbiol.">
        <title>The Global Catalogue of Microorganisms (GCM) 10K type strain sequencing project: providing services to taxonomists for standard genome sequencing and annotation.</title>
        <authorList>
            <consortium name="The Broad Institute Genomics Platform"/>
            <consortium name="The Broad Institute Genome Sequencing Center for Infectious Disease"/>
            <person name="Wu L."/>
            <person name="Ma J."/>
        </authorList>
    </citation>
    <scope>NUCLEOTIDE SEQUENCE [LARGE SCALE GENOMIC DNA]</scope>
    <source>
        <strain evidence="8">JCM 15933</strain>
    </source>
</reference>
<dbReference type="InterPro" id="IPR020616">
    <property type="entry name" value="Thiolase_N"/>
</dbReference>
<keyword evidence="8" id="KW-1185">Reference proteome</keyword>
<evidence type="ECO:0000256" key="2">
    <source>
        <dbReference type="ARBA" id="ARBA00022679"/>
    </source>
</evidence>
<dbReference type="Proteomes" id="UP001501470">
    <property type="component" value="Unassembled WGS sequence"/>
</dbReference>
<sequence>MEGKVGRVVFQAFIVGAVRSAVGRRNGALAGVHPADLGAAVLSELMTRTGVLPAAVDDVIWGCVGQVGPQASNIGRATALSAGLPESVPATTIDRQCGSSQQAVHFAAQAVMSGTQDLVVAGGVEVMSQVPIASPTTMGVERGMAHPRGGRRWVERFGDEEISQFRGAEWIARRWDLSRAGMEAYALESHRRALASTAAGEFDAEIVEVHGLRRDEGPRPDSTAEKLAALGPLREGGRITAALASQISDGAAAVLVASERAVLRWGLTPLARVHTLTVVGSDPVAMLTGPIPATAALLERSGVALAEIGSYEVNEAFSSVPMAWLAETGADPARLNPQGGAIALGHPLGATGARLMTTLVHRMRREGQRFGLQAMCEGGGMANATLLELA</sequence>
<keyword evidence="3 4" id="KW-0012">Acyltransferase</keyword>
<comment type="caution">
    <text evidence="7">The sequence shown here is derived from an EMBL/GenBank/DDBJ whole genome shotgun (WGS) entry which is preliminary data.</text>
</comment>
<evidence type="ECO:0000256" key="4">
    <source>
        <dbReference type="RuleBase" id="RU003557"/>
    </source>
</evidence>
<dbReference type="PANTHER" id="PTHR43365:SF1">
    <property type="entry name" value="ACETYL-COA C-ACYLTRANSFERASE"/>
    <property type="match status" value="1"/>
</dbReference>